<dbReference type="Pfam" id="PF14060">
    <property type="entry name" value="DUF4252"/>
    <property type="match status" value="1"/>
</dbReference>
<evidence type="ECO:0000256" key="1">
    <source>
        <dbReference type="SAM" id="SignalP"/>
    </source>
</evidence>
<dbReference type="AlphaFoldDB" id="A0A9X4MVL9"/>
<feature type="chain" id="PRO_5040957620" evidence="1">
    <location>
        <begin position="19"/>
        <end position="160"/>
    </location>
</feature>
<comment type="caution">
    <text evidence="2">The sequence shown here is derived from an EMBL/GenBank/DDBJ whole genome shotgun (WGS) entry which is preliminary data.</text>
</comment>
<organism evidence="2 3">
    <name type="scientific">Profundicola chukchiensis</name>
    <dbReference type="NCBI Taxonomy" id="2961959"/>
    <lineage>
        <taxon>Bacteria</taxon>
        <taxon>Pseudomonadati</taxon>
        <taxon>Bacteroidota</taxon>
        <taxon>Flavobacteriia</taxon>
        <taxon>Flavobacteriales</taxon>
        <taxon>Weeksellaceae</taxon>
        <taxon>Profundicola</taxon>
    </lineage>
</organism>
<evidence type="ECO:0000313" key="2">
    <source>
        <dbReference type="EMBL" id="MDG4944854.1"/>
    </source>
</evidence>
<dbReference type="Proteomes" id="UP001152599">
    <property type="component" value="Unassembled WGS sequence"/>
</dbReference>
<reference evidence="2" key="1">
    <citation type="submission" date="2022-07" db="EMBL/GenBank/DDBJ databases">
        <title>Description and genome-wide analysis of Profundicola chukchiensis gen. nov., sp. nov., marine bacteria isolated from bottom sediments of the Chukchi Sea.</title>
        <authorList>
            <person name="Romanenko L."/>
            <person name="Otstavnykh N."/>
            <person name="Kurilenko V."/>
            <person name="Eremeev V."/>
            <person name="Velansky P."/>
            <person name="Mikhailov V."/>
            <person name="Isaeva M."/>
        </authorList>
    </citation>
    <scope>NUCLEOTIDE SEQUENCE</scope>
    <source>
        <strain evidence="2">KMM 9713</strain>
    </source>
</reference>
<gene>
    <name evidence="2" type="ORF">NMK71_00355</name>
</gene>
<dbReference type="EMBL" id="JANCMU010000001">
    <property type="protein sequence ID" value="MDG4944854.1"/>
    <property type="molecule type" value="Genomic_DNA"/>
</dbReference>
<keyword evidence="1" id="KW-0732">Signal</keyword>
<dbReference type="PROSITE" id="PS51257">
    <property type="entry name" value="PROKAR_LIPOPROTEIN"/>
    <property type="match status" value="1"/>
</dbReference>
<proteinExistence type="predicted"/>
<dbReference type="RefSeq" id="WP_304419606.1">
    <property type="nucleotide sequence ID" value="NZ_JANCMU010000001.1"/>
</dbReference>
<evidence type="ECO:0000313" key="3">
    <source>
        <dbReference type="Proteomes" id="UP001152599"/>
    </source>
</evidence>
<sequence>MKKLIILFVLIFSISACKTQYNVNNFYDRYQNTENSMSFKAPLFLASLMLDDDQEFNAFIEKVKSVRVLSLQDLDDAKHDMVKKDIQSALTKDGFENWFNVNQDGMNINVSAQNKGKAVKNVVVSLQGSDNLIFVNAKTQLTENELVAFISKLMKAEDKN</sequence>
<protein>
    <submittedName>
        <fullName evidence="2">DUF4252 domain-containing protein</fullName>
    </submittedName>
</protein>
<dbReference type="InterPro" id="IPR025348">
    <property type="entry name" value="DUF4252"/>
</dbReference>
<name>A0A9X4MVL9_9FLAO</name>
<keyword evidence="3" id="KW-1185">Reference proteome</keyword>
<accession>A0A9X4MVL9</accession>
<feature type="signal peptide" evidence="1">
    <location>
        <begin position="1"/>
        <end position="18"/>
    </location>
</feature>